<keyword evidence="2" id="KW-0479">Metal-binding</keyword>
<dbReference type="GO" id="GO:0006351">
    <property type="term" value="P:DNA-templated transcription"/>
    <property type="evidence" value="ECO:0007669"/>
    <property type="project" value="InterPro"/>
</dbReference>
<accession>A0A8H4MH03</accession>
<dbReference type="OrthoDB" id="1924787at2759"/>
<dbReference type="EMBL" id="JAAAPX010000010">
    <property type="protein sequence ID" value="KAF4243652.1"/>
    <property type="molecule type" value="Genomic_DNA"/>
</dbReference>
<keyword evidence="5" id="KW-0539">Nucleus</keyword>
<evidence type="ECO:0000256" key="1">
    <source>
        <dbReference type="ARBA" id="ARBA00004123"/>
    </source>
</evidence>
<feature type="region of interest" description="Disordered" evidence="6">
    <location>
        <begin position="1"/>
        <end position="22"/>
    </location>
</feature>
<keyword evidence="3" id="KW-0805">Transcription regulation</keyword>
<evidence type="ECO:0000256" key="4">
    <source>
        <dbReference type="ARBA" id="ARBA00023163"/>
    </source>
</evidence>
<feature type="domain" description="Xylanolytic transcriptional activator regulatory" evidence="7">
    <location>
        <begin position="197"/>
        <end position="266"/>
    </location>
</feature>
<dbReference type="PANTHER" id="PTHR47338">
    <property type="entry name" value="ZN(II)2CYS6 TRANSCRIPTION FACTOR (EUROFUNG)-RELATED"/>
    <property type="match status" value="1"/>
</dbReference>
<dbReference type="Proteomes" id="UP000653565">
    <property type="component" value="Unassembled WGS sequence"/>
</dbReference>
<evidence type="ECO:0000313" key="8">
    <source>
        <dbReference type="EMBL" id="KAF4243652.1"/>
    </source>
</evidence>
<dbReference type="SMART" id="SM00906">
    <property type="entry name" value="Fungal_trans"/>
    <property type="match status" value="1"/>
</dbReference>
<dbReference type="InterPro" id="IPR050815">
    <property type="entry name" value="TF_fung"/>
</dbReference>
<evidence type="ECO:0000259" key="7">
    <source>
        <dbReference type="SMART" id="SM00906"/>
    </source>
</evidence>
<dbReference type="GO" id="GO:0008270">
    <property type="term" value="F:zinc ion binding"/>
    <property type="evidence" value="ECO:0007669"/>
    <property type="project" value="InterPro"/>
</dbReference>
<gene>
    <name evidence="8" type="ORF">CNMCM6805_000375</name>
</gene>
<dbReference type="GO" id="GO:0000981">
    <property type="term" value="F:DNA-binding transcription factor activity, RNA polymerase II-specific"/>
    <property type="evidence" value="ECO:0007669"/>
    <property type="project" value="InterPro"/>
</dbReference>
<comment type="caution">
    <text evidence="8">The sequence shown here is derived from an EMBL/GenBank/DDBJ whole genome shotgun (WGS) entry which is preliminary data.</text>
</comment>
<evidence type="ECO:0000256" key="2">
    <source>
        <dbReference type="ARBA" id="ARBA00022723"/>
    </source>
</evidence>
<protein>
    <recommendedName>
        <fullName evidence="7">Xylanolytic transcriptional activator regulatory domain-containing protein</fullName>
    </recommendedName>
</protein>
<evidence type="ECO:0000256" key="3">
    <source>
        <dbReference type="ARBA" id="ARBA00023015"/>
    </source>
</evidence>
<organism evidence="8 9">
    <name type="scientific">Aspergillus fumigatiaffinis</name>
    <dbReference type="NCBI Taxonomy" id="340414"/>
    <lineage>
        <taxon>Eukaryota</taxon>
        <taxon>Fungi</taxon>
        <taxon>Dikarya</taxon>
        <taxon>Ascomycota</taxon>
        <taxon>Pezizomycotina</taxon>
        <taxon>Eurotiomycetes</taxon>
        <taxon>Eurotiomycetidae</taxon>
        <taxon>Eurotiales</taxon>
        <taxon>Aspergillaceae</taxon>
        <taxon>Aspergillus</taxon>
        <taxon>Aspergillus subgen. Fumigati</taxon>
    </lineage>
</organism>
<keyword evidence="9" id="KW-1185">Reference proteome</keyword>
<keyword evidence="4" id="KW-0804">Transcription</keyword>
<dbReference type="AlphaFoldDB" id="A0A8H4MH03"/>
<dbReference type="Pfam" id="PF04082">
    <property type="entry name" value="Fungal_trans"/>
    <property type="match status" value="1"/>
</dbReference>
<reference evidence="8" key="1">
    <citation type="journal article" date="2020" name="bioRxiv">
        <title>Genomic and phenotypic heterogeneity of clinical isolates of the human pathogens Aspergillus fumigatus, Aspergillus lentulus and Aspergillus fumigatiaffinis.</title>
        <authorList>
            <person name="dos Santos R.A.C."/>
            <person name="Steenwyk J.L."/>
            <person name="Rivero-Menendez O."/>
            <person name="Mead M.E."/>
            <person name="Silva L.P."/>
            <person name="Bastos R.W."/>
            <person name="Alastruey-Izquierdo A."/>
            <person name="Goldman G.H."/>
            <person name="Rokas A."/>
        </authorList>
    </citation>
    <scope>NUCLEOTIDE SEQUENCE</scope>
    <source>
        <strain evidence="8">CNM-CM6805</strain>
    </source>
</reference>
<reference evidence="8" key="2">
    <citation type="submission" date="2020-04" db="EMBL/GenBank/DDBJ databases">
        <authorList>
            <person name="Santos R.A.C."/>
            <person name="Steenwyk J.L."/>
            <person name="Rivero-Menendez O."/>
            <person name="Mead M.E."/>
            <person name="Silva L.P."/>
            <person name="Bastos R.W."/>
            <person name="Alastruey-Izquierdo A."/>
            <person name="Goldman G.H."/>
            <person name="Rokas A."/>
        </authorList>
    </citation>
    <scope>NUCLEOTIDE SEQUENCE</scope>
    <source>
        <strain evidence="8">CNM-CM6805</strain>
    </source>
</reference>
<evidence type="ECO:0000313" key="9">
    <source>
        <dbReference type="Proteomes" id="UP000653565"/>
    </source>
</evidence>
<comment type="subcellular location">
    <subcellularLocation>
        <location evidence="1">Nucleus</location>
    </subcellularLocation>
</comment>
<sequence length="542" mass="60584">MPAGGVPLPLPSCPRPDSELTGPSLRKRKCDIVVNGEGCTSCQVRGAECSRKHLPLLAASEPKRSSRARSPRLNGQVVATVEETTSGLPPKPICVELSQLYFDFIHDKFHSLFHQPSMIQDVLDSRAPVVLLYGMMALSARFSKNPFFQNTDAREKGRQFSVKCRQFVDLDNVSLITVQACVLLGAAAVAEGKPAIESVYYAAACRIAQLLDLPNRVTATPLEKEVNLRVWWTLCLTDVWSSTGVGLPRLMVHRDDVPLPMDERVFLQLKRDDTNPVKISPRPEASLIAQMIKLNKILAEINGINNMAVIGQADGAALETAVKNASYHLDEWQAALPDYMRDTPANMARYAAAGLGGTFVALHIGYYHYGQLLFYRFLQQDCHASVPSTHFYANKCKAYAANLCELLYTANSNPNCEVLYSMVGHILVVSSTVQLYILLFGVDDDEIKIARARLERNFELLQHLRTFWPTLDMSLIRLRAFHQACRVSMNTSFRLDQWMLRFLSEFAQPVDDKFSKAAEPSSLSWRNMDLNAIPSNLRDFLG</sequence>
<dbReference type="CDD" id="cd12148">
    <property type="entry name" value="fungal_TF_MHR"/>
    <property type="match status" value="1"/>
</dbReference>
<proteinExistence type="predicted"/>
<dbReference type="GO" id="GO:0005634">
    <property type="term" value="C:nucleus"/>
    <property type="evidence" value="ECO:0007669"/>
    <property type="project" value="UniProtKB-SubCell"/>
</dbReference>
<dbReference type="GO" id="GO:0003677">
    <property type="term" value="F:DNA binding"/>
    <property type="evidence" value="ECO:0007669"/>
    <property type="project" value="InterPro"/>
</dbReference>
<name>A0A8H4MH03_9EURO</name>
<evidence type="ECO:0000256" key="5">
    <source>
        <dbReference type="ARBA" id="ARBA00023242"/>
    </source>
</evidence>
<dbReference type="InterPro" id="IPR007219">
    <property type="entry name" value="XnlR_reg_dom"/>
</dbReference>
<evidence type="ECO:0000256" key="6">
    <source>
        <dbReference type="SAM" id="MobiDB-lite"/>
    </source>
</evidence>
<dbReference type="PANTHER" id="PTHR47338:SF16">
    <property type="entry name" value="TRANSCRIPTION FACTOR, PUTATIVE (AFU_ORTHOLOGUE AFUA_2G09360)-RELATED"/>
    <property type="match status" value="1"/>
</dbReference>